<evidence type="ECO:0000313" key="2">
    <source>
        <dbReference type="Proteomes" id="UP000325105"/>
    </source>
</evidence>
<sequence length="51" mass="6035">MLLLPLIRRVNSVYGARTFRDRRRGRRRLGELKRVAVGIRSHINVNYRSDA</sequence>
<evidence type="ECO:0000313" key="1">
    <source>
        <dbReference type="EMBL" id="TYP88809.1"/>
    </source>
</evidence>
<dbReference type="Proteomes" id="UP000325105">
    <property type="component" value="Unassembled WGS sequence"/>
</dbReference>
<keyword evidence="2" id="KW-1185">Reference proteome</keyword>
<accession>A0A5S5D2D4</accession>
<organism evidence="1 2">
    <name type="scientific">Sphingobacterium allocomposti</name>
    <dbReference type="NCBI Taxonomy" id="415956"/>
    <lineage>
        <taxon>Bacteria</taxon>
        <taxon>Pseudomonadati</taxon>
        <taxon>Bacteroidota</taxon>
        <taxon>Sphingobacteriia</taxon>
        <taxon>Sphingobacteriales</taxon>
        <taxon>Sphingobacteriaceae</taxon>
        <taxon>Sphingobacterium</taxon>
    </lineage>
</organism>
<reference evidence="1 2" key="1">
    <citation type="submission" date="2019-07" db="EMBL/GenBank/DDBJ databases">
        <title>Genomic Encyclopedia of Archaeal and Bacterial Type Strains, Phase II (KMG-II): from individual species to whole genera.</title>
        <authorList>
            <person name="Goeker M."/>
        </authorList>
    </citation>
    <scope>NUCLEOTIDE SEQUENCE [LARGE SCALE GENOMIC DNA]</scope>
    <source>
        <strain evidence="1 2">DSM 18850</strain>
    </source>
</reference>
<protein>
    <submittedName>
        <fullName evidence="1">Uncharacterized protein</fullName>
    </submittedName>
</protein>
<comment type="caution">
    <text evidence="1">The sequence shown here is derived from an EMBL/GenBank/DDBJ whole genome shotgun (WGS) entry which is preliminary data.</text>
</comment>
<dbReference type="EMBL" id="VNHX01000029">
    <property type="protein sequence ID" value="TYP88809.1"/>
    <property type="molecule type" value="Genomic_DNA"/>
</dbReference>
<proteinExistence type="predicted"/>
<name>A0A5S5D2D4_9SPHI</name>
<dbReference type="AlphaFoldDB" id="A0A5S5D2D4"/>
<gene>
    <name evidence="1" type="ORF">BC792_12915</name>
</gene>